<dbReference type="Proteomes" id="UP000782312">
    <property type="component" value="Unassembled WGS sequence"/>
</dbReference>
<protein>
    <submittedName>
        <fullName evidence="2">DUF983 domain-containing protein</fullName>
    </submittedName>
</protein>
<organism evidence="2 3">
    <name type="scientific">Tectimicrobiota bacterium</name>
    <dbReference type="NCBI Taxonomy" id="2528274"/>
    <lineage>
        <taxon>Bacteria</taxon>
        <taxon>Pseudomonadati</taxon>
        <taxon>Nitrospinota/Tectimicrobiota group</taxon>
        <taxon>Candidatus Tectimicrobiota</taxon>
    </lineage>
</organism>
<feature type="transmembrane region" description="Helical" evidence="1">
    <location>
        <begin position="24"/>
        <end position="46"/>
    </location>
</feature>
<proteinExistence type="predicted"/>
<keyword evidence="1" id="KW-0472">Membrane</keyword>
<dbReference type="EMBL" id="JACPUR010000019">
    <property type="protein sequence ID" value="MBI3127890.1"/>
    <property type="molecule type" value="Genomic_DNA"/>
</dbReference>
<dbReference type="AlphaFoldDB" id="A0A932HY67"/>
<accession>A0A932HY67</accession>
<reference evidence="2" key="1">
    <citation type="submission" date="2020-07" db="EMBL/GenBank/DDBJ databases">
        <title>Huge and variable diversity of episymbiotic CPR bacteria and DPANN archaea in groundwater ecosystems.</title>
        <authorList>
            <person name="He C.Y."/>
            <person name="Keren R."/>
            <person name="Whittaker M."/>
            <person name="Farag I.F."/>
            <person name="Doudna J."/>
            <person name="Cate J.H.D."/>
            <person name="Banfield J.F."/>
        </authorList>
    </citation>
    <scope>NUCLEOTIDE SEQUENCE</scope>
    <source>
        <strain evidence="2">NC_groundwater_763_Ag_S-0.2um_68_21</strain>
    </source>
</reference>
<gene>
    <name evidence="2" type="ORF">HYZ11_09825</name>
</gene>
<evidence type="ECO:0000256" key="1">
    <source>
        <dbReference type="SAM" id="Phobius"/>
    </source>
</evidence>
<dbReference type="Pfam" id="PF06170">
    <property type="entry name" value="DUF983"/>
    <property type="match status" value="1"/>
</dbReference>
<evidence type="ECO:0000313" key="2">
    <source>
        <dbReference type="EMBL" id="MBI3127890.1"/>
    </source>
</evidence>
<comment type="caution">
    <text evidence="2">The sequence shown here is derived from an EMBL/GenBank/DDBJ whole genome shotgun (WGS) entry which is preliminary data.</text>
</comment>
<keyword evidence="1" id="KW-1133">Transmembrane helix</keyword>
<name>A0A932HY67_UNCTE</name>
<feature type="transmembrane region" description="Helical" evidence="1">
    <location>
        <begin position="52"/>
        <end position="75"/>
    </location>
</feature>
<sequence length="104" mass="11427">MFAGIFRMHPACPRCGCRTEREPGYFIGAIYINYAATVFLCLGGFFLLDWLIAPALAVQLAVWTAAAAIFPLLFFRHSRSLWLNVDHFISPPPASPRTNGGPAA</sequence>
<keyword evidence="1" id="KW-0812">Transmembrane</keyword>
<dbReference type="InterPro" id="IPR009325">
    <property type="entry name" value="DUF983"/>
</dbReference>
<evidence type="ECO:0000313" key="3">
    <source>
        <dbReference type="Proteomes" id="UP000782312"/>
    </source>
</evidence>